<feature type="transmembrane region" description="Helical" evidence="1">
    <location>
        <begin position="206"/>
        <end position="224"/>
    </location>
</feature>
<evidence type="ECO:0000256" key="2">
    <source>
        <dbReference type="SAM" id="SignalP"/>
    </source>
</evidence>
<keyword evidence="1" id="KW-1133">Transmembrane helix</keyword>
<gene>
    <name evidence="4" type="ORF">ACFPIE_20485</name>
</gene>
<keyword evidence="1" id="KW-0472">Membrane</keyword>
<dbReference type="Pfam" id="PF18203">
    <property type="entry name" value="IPTL-CTERM"/>
    <property type="match status" value="1"/>
</dbReference>
<protein>
    <submittedName>
        <fullName evidence="4">IPTL-CTERM sorting domain-containing protein</fullName>
    </submittedName>
</protein>
<dbReference type="RefSeq" id="WP_374036815.1">
    <property type="nucleotide sequence ID" value="NZ_CP169082.1"/>
</dbReference>
<evidence type="ECO:0000256" key="1">
    <source>
        <dbReference type="SAM" id="Phobius"/>
    </source>
</evidence>
<feature type="chain" id="PRO_5045338276" evidence="2">
    <location>
        <begin position="21"/>
        <end position="232"/>
    </location>
</feature>
<organism evidence="4 5">
    <name type="scientific">Brevundimonas staleyi</name>
    <dbReference type="NCBI Taxonomy" id="74326"/>
    <lineage>
        <taxon>Bacteria</taxon>
        <taxon>Pseudomonadati</taxon>
        <taxon>Pseudomonadota</taxon>
        <taxon>Alphaproteobacteria</taxon>
        <taxon>Caulobacterales</taxon>
        <taxon>Caulobacteraceae</taxon>
        <taxon>Brevundimonas</taxon>
    </lineage>
</organism>
<keyword evidence="1" id="KW-0812">Transmembrane</keyword>
<comment type="caution">
    <text evidence="4">The sequence shown here is derived from an EMBL/GenBank/DDBJ whole genome shotgun (WGS) entry which is preliminary data.</text>
</comment>
<dbReference type="NCBIfam" id="TIGR04174">
    <property type="entry name" value="IPTL_CTERM"/>
    <property type="match status" value="1"/>
</dbReference>
<keyword evidence="2" id="KW-0732">Signal</keyword>
<evidence type="ECO:0000259" key="3">
    <source>
        <dbReference type="Pfam" id="PF18203"/>
    </source>
</evidence>
<name>A0ABW0FXP5_9CAUL</name>
<keyword evidence="5" id="KW-1185">Reference proteome</keyword>
<dbReference type="Proteomes" id="UP001596152">
    <property type="component" value="Unassembled WGS sequence"/>
</dbReference>
<dbReference type="InterPro" id="IPR026442">
    <property type="entry name" value="IPTL_CTERM"/>
</dbReference>
<proteinExistence type="predicted"/>
<evidence type="ECO:0000313" key="4">
    <source>
        <dbReference type="EMBL" id="MFC5346301.1"/>
    </source>
</evidence>
<accession>A0ABW0FXP5</accession>
<feature type="signal peptide" evidence="2">
    <location>
        <begin position="1"/>
        <end position="20"/>
    </location>
</feature>
<feature type="domain" description="IPTL-CTERM protein sorting" evidence="3">
    <location>
        <begin position="199"/>
        <end position="227"/>
    </location>
</feature>
<reference evidence="5" key="1">
    <citation type="journal article" date="2019" name="Int. J. Syst. Evol. Microbiol.">
        <title>The Global Catalogue of Microorganisms (GCM) 10K type strain sequencing project: providing services to taxonomists for standard genome sequencing and annotation.</title>
        <authorList>
            <consortium name="The Broad Institute Genomics Platform"/>
            <consortium name="The Broad Institute Genome Sequencing Center for Infectious Disease"/>
            <person name="Wu L."/>
            <person name="Ma J."/>
        </authorList>
    </citation>
    <scope>NUCLEOTIDE SEQUENCE [LARGE SCALE GENOMIC DNA]</scope>
    <source>
        <strain evidence="5">JCM 12125</strain>
    </source>
</reference>
<evidence type="ECO:0000313" key="5">
    <source>
        <dbReference type="Proteomes" id="UP001596152"/>
    </source>
</evidence>
<dbReference type="EMBL" id="JBHSLF010000056">
    <property type="protein sequence ID" value="MFC5346301.1"/>
    <property type="molecule type" value="Genomic_DNA"/>
</dbReference>
<sequence>MKIAALIAFGLALLAGSAAAQTTSYTFRGGPFTAITNSTTCTVGECGTYTGAHRATATLTFAAPLAPNLPTADRSADVTAFTFSDGVRTTTGPGALGSMQAVLFGTDAAGLPINFLVVLERTPGPPYAVGDPTDPNSRLSIVALAPNQSQGVTNAECSTRAPTAAGSSPGNCSIAATDSGSSTAIAMTPTIVTLGVPVAVPTMTEWAMILLALLLAGSAVLIVSRRRPEACA</sequence>